<comment type="cofactor">
    <cofactor evidence="2">
        <name>a divalent metal cation</name>
        <dbReference type="ChEBI" id="CHEBI:60240"/>
    </cofactor>
</comment>
<dbReference type="Proteomes" id="UP001203665">
    <property type="component" value="Unassembled WGS sequence"/>
</dbReference>
<keyword evidence="2" id="KW-0479">Metal-binding</keyword>
<evidence type="ECO:0000256" key="2">
    <source>
        <dbReference type="RuleBase" id="RU362039"/>
    </source>
</evidence>
<feature type="domain" description="Calcineurin-like phosphoesterase" evidence="3">
    <location>
        <begin position="1"/>
        <end position="145"/>
    </location>
</feature>
<dbReference type="InterPro" id="IPR024654">
    <property type="entry name" value="Calcineurin-like_PHP_lpxH"/>
</dbReference>
<name>A0ABT0XH22_9BACI</name>
<dbReference type="EC" id="3.1.4.-" evidence="2"/>
<dbReference type="NCBIfam" id="TIGR00040">
    <property type="entry name" value="yfcE"/>
    <property type="match status" value="1"/>
</dbReference>
<sequence length="172" mass="19283">MKALIISDSHGWTDELEQLLVTKRDEVDQIFHCGDSELVPNQGPLAGVISVKGNCDMGQDFPEEWIEDTNNGRMYFTHGHLYQVKSHLQSLVLRAEEVGADVASFGHTHVATCFQEKGIVFINPGSIRLPSGRRDQTYCICELTDATIEVTYYTYDGQEMPELGGTFPRKNN</sequence>
<dbReference type="PANTHER" id="PTHR11124">
    <property type="entry name" value="VACUOLAR SORTING PROTEIN VPS29"/>
    <property type="match status" value="1"/>
</dbReference>
<keyword evidence="5" id="KW-1185">Reference proteome</keyword>
<dbReference type="SUPFAM" id="SSF56300">
    <property type="entry name" value="Metallo-dependent phosphatases"/>
    <property type="match status" value="1"/>
</dbReference>
<comment type="similarity">
    <text evidence="1 2">Belongs to the metallophosphoesterase superfamily. YfcE family.</text>
</comment>
<evidence type="ECO:0000256" key="1">
    <source>
        <dbReference type="ARBA" id="ARBA00008950"/>
    </source>
</evidence>
<comment type="caution">
    <text evidence="4">The sequence shown here is derived from an EMBL/GenBank/DDBJ whole genome shotgun (WGS) entry which is preliminary data.</text>
</comment>
<dbReference type="InterPro" id="IPR029052">
    <property type="entry name" value="Metallo-depent_PP-like"/>
</dbReference>
<proteinExistence type="inferred from homology"/>
<accession>A0ABT0XH22</accession>
<dbReference type="Gene3D" id="3.60.21.10">
    <property type="match status" value="1"/>
</dbReference>
<evidence type="ECO:0000313" key="5">
    <source>
        <dbReference type="Proteomes" id="UP001203665"/>
    </source>
</evidence>
<protein>
    <recommendedName>
        <fullName evidence="2">Phosphoesterase</fullName>
        <ecNumber evidence="2">3.1.4.-</ecNumber>
    </recommendedName>
</protein>
<evidence type="ECO:0000313" key="4">
    <source>
        <dbReference type="EMBL" id="MCM2675215.1"/>
    </source>
</evidence>
<reference evidence="4" key="1">
    <citation type="submission" date="2022-06" db="EMBL/GenBank/DDBJ databases">
        <title>Alkalicoccobacillus porphyridii sp. nov., isolated from a marine red alga, Porphyridium purpureum and reclassification of Shouchella plakortidis and Shouchella gibsonii as Alkalicoccobacillus plakortidis comb. nov. and Alkalicoccobacillus gibsonii comb. nov.</title>
        <authorList>
            <person name="Kim K.H."/>
            <person name="Lee J.K."/>
            <person name="Han D.M."/>
            <person name="Baek J.H."/>
            <person name="Jeon C.O."/>
        </authorList>
    </citation>
    <scope>NUCLEOTIDE SEQUENCE</scope>
    <source>
        <strain evidence="4">DSM 19153</strain>
    </source>
</reference>
<gene>
    <name evidence="4" type="ORF">NDM98_06740</name>
</gene>
<dbReference type="RefSeq" id="WP_251605639.1">
    <property type="nucleotide sequence ID" value="NZ_JAMQJY010000001.1"/>
</dbReference>
<dbReference type="Pfam" id="PF12850">
    <property type="entry name" value="Metallophos_2"/>
    <property type="match status" value="1"/>
</dbReference>
<dbReference type="InterPro" id="IPR000979">
    <property type="entry name" value="Phosphodiesterase_MJ0936/Vps29"/>
</dbReference>
<dbReference type="EMBL" id="JAMQJY010000001">
    <property type="protein sequence ID" value="MCM2675215.1"/>
    <property type="molecule type" value="Genomic_DNA"/>
</dbReference>
<evidence type="ECO:0000259" key="3">
    <source>
        <dbReference type="Pfam" id="PF12850"/>
    </source>
</evidence>
<organism evidence="4 5">
    <name type="scientific">Alkalicoccobacillus plakortidis</name>
    <dbReference type="NCBI Taxonomy" id="444060"/>
    <lineage>
        <taxon>Bacteria</taxon>
        <taxon>Bacillati</taxon>
        <taxon>Bacillota</taxon>
        <taxon>Bacilli</taxon>
        <taxon>Bacillales</taxon>
        <taxon>Bacillaceae</taxon>
        <taxon>Alkalicoccobacillus</taxon>
    </lineage>
</organism>